<reference evidence="1" key="2">
    <citation type="submission" date="2023-06" db="EMBL/GenBank/DDBJ databases">
        <authorList>
            <consortium name="Lawrence Berkeley National Laboratory"/>
            <person name="Haridas S."/>
            <person name="Hensen N."/>
            <person name="Bonometti L."/>
            <person name="Westerberg I."/>
            <person name="Brannstrom I.O."/>
            <person name="Guillou S."/>
            <person name="Cros-Aarteil S."/>
            <person name="Calhoun S."/>
            <person name="Kuo A."/>
            <person name="Mondo S."/>
            <person name="Pangilinan J."/>
            <person name="Riley R."/>
            <person name="Labutti K."/>
            <person name="Andreopoulos B."/>
            <person name="Lipzen A."/>
            <person name="Chen C."/>
            <person name="Yanf M."/>
            <person name="Daum C."/>
            <person name="Ng V."/>
            <person name="Clum A."/>
            <person name="Steindorff A."/>
            <person name="Ohm R."/>
            <person name="Martin F."/>
            <person name="Silar P."/>
            <person name="Natvig D."/>
            <person name="Lalanne C."/>
            <person name="Gautier V."/>
            <person name="Ament-Velasquez S.L."/>
            <person name="Kruys A."/>
            <person name="Hutchinson M.I."/>
            <person name="Powell A.J."/>
            <person name="Barry K."/>
            <person name="Miller A.N."/>
            <person name="Grigoriev I.V."/>
            <person name="Debuchy R."/>
            <person name="Gladieux P."/>
            <person name="Thoren M.H."/>
            <person name="Johannesson H."/>
        </authorList>
    </citation>
    <scope>NUCLEOTIDE SEQUENCE</scope>
    <source>
        <strain evidence="1">SMH4131-1</strain>
    </source>
</reference>
<evidence type="ECO:0000313" key="2">
    <source>
        <dbReference type="Proteomes" id="UP001286456"/>
    </source>
</evidence>
<comment type="caution">
    <text evidence="1">The sequence shown here is derived from an EMBL/GenBank/DDBJ whole genome shotgun (WGS) entry which is preliminary data.</text>
</comment>
<reference evidence="1" key="1">
    <citation type="journal article" date="2023" name="Mol. Phylogenet. Evol.">
        <title>Genome-scale phylogeny and comparative genomics of the fungal order Sordariales.</title>
        <authorList>
            <person name="Hensen N."/>
            <person name="Bonometti L."/>
            <person name="Westerberg I."/>
            <person name="Brannstrom I.O."/>
            <person name="Guillou S."/>
            <person name="Cros-Aarteil S."/>
            <person name="Calhoun S."/>
            <person name="Haridas S."/>
            <person name="Kuo A."/>
            <person name="Mondo S."/>
            <person name="Pangilinan J."/>
            <person name="Riley R."/>
            <person name="LaButti K."/>
            <person name="Andreopoulos B."/>
            <person name="Lipzen A."/>
            <person name="Chen C."/>
            <person name="Yan M."/>
            <person name="Daum C."/>
            <person name="Ng V."/>
            <person name="Clum A."/>
            <person name="Steindorff A."/>
            <person name="Ohm R.A."/>
            <person name="Martin F."/>
            <person name="Silar P."/>
            <person name="Natvig D.O."/>
            <person name="Lalanne C."/>
            <person name="Gautier V."/>
            <person name="Ament-Velasquez S.L."/>
            <person name="Kruys A."/>
            <person name="Hutchinson M.I."/>
            <person name="Powell A.J."/>
            <person name="Barry K."/>
            <person name="Miller A.N."/>
            <person name="Grigoriev I.V."/>
            <person name="Debuchy R."/>
            <person name="Gladieux P."/>
            <person name="Hiltunen Thoren M."/>
            <person name="Johannesson H."/>
        </authorList>
    </citation>
    <scope>NUCLEOTIDE SEQUENCE</scope>
    <source>
        <strain evidence="1">SMH4131-1</strain>
    </source>
</reference>
<proteinExistence type="predicted"/>
<organism evidence="1 2">
    <name type="scientific">Cercophora scortea</name>
    <dbReference type="NCBI Taxonomy" id="314031"/>
    <lineage>
        <taxon>Eukaryota</taxon>
        <taxon>Fungi</taxon>
        <taxon>Dikarya</taxon>
        <taxon>Ascomycota</taxon>
        <taxon>Pezizomycotina</taxon>
        <taxon>Sordariomycetes</taxon>
        <taxon>Sordariomycetidae</taxon>
        <taxon>Sordariales</taxon>
        <taxon>Lasiosphaeriaceae</taxon>
        <taxon>Cercophora</taxon>
    </lineage>
</organism>
<protein>
    <submittedName>
        <fullName evidence="1">Uncharacterized protein</fullName>
    </submittedName>
</protein>
<name>A0AAE0J5Z2_9PEZI</name>
<dbReference type="EMBL" id="JAUEPO010000001">
    <property type="protein sequence ID" value="KAK3337165.1"/>
    <property type="molecule type" value="Genomic_DNA"/>
</dbReference>
<accession>A0AAE0J5Z2</accession>
<evidence type="ECO:0000313" key="1">
    <source>
        <dbReference type="EMBL" id="KAK3337165.1"/>
    </source>
</evidence>
<gene>
    <name evidence="1" type="ORF">B0T19DRAFT_411686</name>
</gene>
<dbReference type="AlphaFoldDB" id="A0AAE0J5Z2"/>
<sequence>MSCPFSRLRVTLPCSHLFPCASADVEKTPSSGLHVTLPLESPRVGSMLAHSSHIRVTPRGRAPFGPVTPISIVADPCPLWCRAHAGKLRYTSKEHTLS</sequence>
<dbReference type="Proteomes" id="UP001286456">
    <property type="component" value="Unassembled WGS sequence"/>
</dbReference>
<keyword evidence="2" id="KW-1185">Reference proteome</keyword>